<dbReference type="EC" id="2.3.1.97" evidence="5 11"/>
<comment type="function">
    <text evidence="1 11">Adds a myristoyl group to the N-terminal glycine residue of certain cellular proteins.</text>
</comment>
<evidence type="ECO:0000313" key="17">
    <source>
        <dbReference type="Proteomes" id="UP001221413"/>
    </source>
</evidence>
<dbReference type="PANTHER" id="PTHR11377:SF5">
    <property type="entry name" value="GLYCYLPEPTIDE N-TETRADECANOYLTRANSFERASE"/>
    <property type="match status" value="1"/>
</dbReference>
<dbReference type="FunFam" id="3.40.630.30:FF:000042">
    <property type="entry name" value="Glycylpeptide N-tetradecanoyltransferase"/>
    <property type="match status" value="1"/>
</dbReference>
<keyword evidence="17" id="KW-1185">Reference proteome</keyword>
<accession>A0AAD6NMI9</accession>
<dbReference type="InterPro" id="IPR022678">
    <property type="entry name" value="NMT_CS"/>
</dbReference>
<dbReference type="PIRSF" id="PIRSF015892">
    <property type="entry name" value="N-myristl_transf"/>
    <property type="match status" value="1"/>
</dbReference>
<sequence length="545" mass="61553">MLWIHAPGHAIMSEESKIADTDASPAEGSGDKGKAPATTATSSVVPGVDMSQPVGKLDKKTMDQLIRMNPSLKAETQGKDPAAVQKMLESMKLSELLAGMATGKNAKDMANYKFWQTQPVPRFDEDVSKQEEGEIKKGDPDKVPKAPPPLLDEFEWCTVDLDNEDELGEVYTLLNGHYVEDDEAMFRFAYSSHFFKWALKSPGWRKDWHIGVRVKPKGDAKKGKLVAFISAIPLTLKVRGTVLNCSEVNFLCIHKKLRGKRLAPVLIKEVTRRCNVEGIWQALYTGGAVLPTPISSCRYYHRSLDWLKLHEVGFSPMPPNSNKAKQITRYALPSAPKTEGMRLMEQKDIAQVKDLLDRYLARFEMLPVFSEEELEHWFLHKELPEDKVDERVIWTYVVESTDEYAQDPKTKKITDFFNFYRLESSVINNAKHGMIRAAYLFYYATESAFDSSHKDGEASKKVLKARLNELMHDALIIAKSLNFDVFNALTLLDNVHFLADQKFGAGDGQLHYYLYNYRTAPIRGGMTEKMGLDDKHGSGIGMVML</sequence>
<dbReference type="InterPro" id="IPR000903">
    <property type="entry name" value="NMT"/>
</dbReference>
<evidence type="ECO:0000256" key="6">
    <source>
        <dbReference type="ARBA" id="ARBA00022240"/>
    </source>
</evidence>
<keyword evidence="8 11" id="KW-0808">Transferase</keyword>
<dbReference type="PROSITE" id="PS00975">
    <property type="entry name" value="NMT_1"/>
    <property type="match status" value="1"/>
</dbReference>
<reference evidence="16" key="1">
    <citation type="submission" date="2023-01" db="EMBL/GenBank/DDBJ databases">
        <title>The chitinases involved in constricting ring structure development in the nematode-trapping fungus Drechslerella dactyloides.</title>
        <authorList>
            <person name="Wang R."/>
            <person name="Zhang L."/>
            <person name="Tang P."/>
            <person name="Li S."/>
            <person name="Liang L."/>
        </authorList>
    </citation>
    <scope>NUCLEOTIDE SEQUENCE</scope>
    <source>
        <strain evidence="16">YMF1.00031</strain>
    </source>
</reference>
<comment type="similarity">
    <text evidence="3 12">Belongs to the NMT family.</text>
</comment>
<keyword evidence="9 11" id="KW-0012">Acyltransferase</keyword>
<dbReference type="InterPro" id="IPR016181">
    <property type="entry name" value="Acyl_CoA_acyltransferase"/>
</dbReference>
<dbReference type="AlphaFoldDB" id="A0AAD6NMI9"/>
<dbReference type="InterPro" id="IPR022677">
    <property type="entry name" value="NMT_C"/>
</dbReference>
<comment type="subcellular location">
    <subcellularLocation>
        <location evidence="2">Cytoplasm</location>
    </subcellularLocation>
</comment>
<proteinExistence type="inferred from homology"/>
<gene>
    <name evidence="16" type="ORF">Dda_3105</name>
</gene>
<feature type="domain" description="Glycylpeptide N-tetradecanoyltransferase C-terminal" evidence="15">
    <location>
        <begin position="311"/>
        <end position="543"/>
    </location>
</feature>
<comment type="catalytic activity">
    <reaction evidence="10 11">
        <text>N-terminal glycyl-[protein] + tetradecanoyl-CoA = N-tetradecanoylglycyl-[protein] + CoA + H(+)</text>
        <dbReference type="Rhea" id="RHEA:15521"/>
        <dbReference type="Rhea" id="RHEA-COMP:12666"/>
        <dbReference type="Rhea" id="RHEA-COMP:12667"/>
        <dbReference type="ChEBI" id="CHEBI:15378"/>
        <dbReference type="ChEBI" id="CHEBI:57287"/>
        <dbReference type="ChEBI" id="CHEBI:57385"/>
        <dbReference type="ChEBI" id="CHEBI:64723"/>
        <dbReference type="ChEBI" id="CHEBI:133050"/>
        <dbReference type="EC" id="2.3.1.97"/>
    </reaction>
</comment>
<evidence type="ECO:0000256" key="9">
    <source>
        <dbReference type="ARBA" id="ARBA00023315"/>
    </source>
</evidence>
<feature type="region of interest" description="Disordered" evidence="13">
    <location>
        <begin position="14"/>
        <end position="55"/>
    </location>
</feature>
<evidence type="ECO:0000256" key="8">
    <source>
        <dbReference type="ARBA" id="ARBA00022679"/>
    </source>
</evidence>
<evidence type="ECO:0000256" key="5">
    <source>
        <dbReference type="ARBA" id="ARBA00012923"/>
    </source>
</evidence>
<evidence type="ECO:0000259" key="14">
    <source>
        <dbReference type="Pfam" id="PF01233"/>
    </source>
</evidence>
<protein>
    <recommendedName>
        <fullName evidence="6 11">Glycylpeptide N-tetradecanoyltransferase</fullName>
        <ecNumber evidence="5 11">2.3.1.97</ecNumber>
    </recommendedName>
</protein>
<evidence type="ECO:0000259" key="15">
    <source>
        <dbReference type="Pfam" id="PF02799"/>
    </source>
</evidence>
<dbReference type="SUPFAM" id="SSF55729">
    <property type="entry name" value="Acyl-CoA N-acyltransferases (Nat)"/>
    <property type="match status" value="2"/>
</dbReference>
<evidence type="ECO:0000256" key="10">
    <source>
        <dbReference type="ARBA" id="ARBA00048276"/>
    </source>
</evidence>
<dbReference type="Pfam" id="PF01233">
    <property type="entry name" value="NMT"/>
    <property type="match status" value="1"/>
</dbReference>
<comment type="caution">
    <text evidence="16">The sequence shown here is derived from an EMBL/GenBank/DDBJ whole genome shotgun (WGS) entry which is preliminary data.</text>
</comment>
<evidence type="ECO:0000256" key="11">
    <source>
        <dbReference type="RuleBase" id="RU000586"/>
    </source>
</evidence>
<evidence type="ECO:0000256" key="7">
    <source>
        <dbReference type="ARBA" id="ARBA00022490"/>
    </source>
</evidence>
<dbReference type="FunFam" id="3.40.630.30:FF:000056">
    <property type="entry name" value="Glycylpeptide N-tetradecanoyltransferase"/>
    <property type="match status" value="1"/>
</dbReference>
<name>A0AAD6NMI9_DREDA</name>
<dbReference type="Proteomes" id="UP001221413">
    <property type="component" value="Unassembled WGS sequence"/>
</dbReference>
<dbReference type="PROSITE" id="PS00976">
    <property type="entry name" value="NMT_2"/>
    <property type="match status" value="1"/>
</dbReference>
<evidence type="ECO:0000256" key="3">
    <source>
        <dbReference type="ARBA" id="ARBA00009469"/>
    </source>
</evidence>
<dbReference type="EMBL" id="JAQGDS010000003">
    <property type="protein sequence ID" value="KAJ6262298.1"/>
    <property type="molecule type" value="Genomic_DNA"/>
</dbReference>
<dbReference type="Pfam" id="PF02799">
    <property type="entry name" value="NMT_C"/>
    <property type="match status" value="1"/>
</dbReference>
<dbReference type="GO" id="GO:0005737">
    <property type="term" value="C:cytoplasm"/>
    <property type="evidence" value="ECO:0007669"/>
    <property type="project" value="UniProtKB-SubCell"/>
</dbReference>
<dbReference type="InterPro" id="IPR022676">
    <property type="entry name" value="NMT_N"/>
</dbReference>
<evidence type="ECO:0000256" key="1">
    <source>
        <dbReference type="ARBA" id="ARBA00003900"/>
    </source>
</evidence>
<evidence type="ECO:0000256" key="12">
    <source>
        <dbReference type="RuleBase" id="RU004178"/>
    </source>
</evidence>
<feature type="domain" description="Glycylpeptide N-tetradecanoyltransferase N-terminal" evidence="14">
    <location>
        <begin position="138"/>
        <end position="297"/>
    </location>
</feature>
<evidence type="ECO:0000256" key="4">
    <source>
        <dbReference type="ARBA" id="ARBA00011245"/>
    </source>
</evidence>
<dbReference type="PANTHER" id="PTHR11377">
    <property type="entry name" value="N-MYRISTOYL TRANSFERASE"/>
    <property type="match status" value="1"/>
</dbReference>
<keyword evidence="7" id="KW-0963">Cytoplasm</keyword>
<evidence type="ECO:0000313" key="16">
    <source>
        <dbReference type="EMBL" id="KAJ6262298.1"/>
    </source>
</evidence>
<evidence type="ECO:0000256" key="2">
    <source>
        <dbReference type="ARBA" id="ARBA00004496"/>
    </source>
</evidence>
<evidence type="ECO:0000256" key="13">
    <source>
        <dbReference type="SAM" id="MobiDB-lite"/>
    </source>
</evidence>
<comment type="subunit">
    <text evidence="4">Monomer.</text>
</comment>
<dbReference type="GO" id="GO:0004379">
    <property type="term" value="F:glycylpeptide N-tetradecanoyltransferase activity"/>
    <property type="evidence" value="ECO:0007669"/>
    <property type="project" value="UniProtKB-EC"/>
</dbReference>
<organism evidence="16 17">
    <name type="scientific">Drechslerella dactyloides</name>
    <name type="common">Nematode-trapping fungus</name>
    <name type="synonym">Arthrobotrys dactyloides</name>
    <dbReference type="NCBI Taxonomy" id="74499"/>
    <lineage>
        <taxon>Eukaryota</taxon>
        <taxon>Fungi</taxon>
        <taxon>Dikarya</taxon>
        <taxon>Ascomycota</taxon>
        <taxon>Pezizomycotina</taxon>
        <taxon>Orbiliomycetes</taxon>
        <taxon>Orbiliales</taxon>
        <taxon>Orbiliaceae</taxon>
        <taxon>Drechslerella</taxon>
    </lineage>
</organism>
<dbReference type="Gene3D" id="3.40.630.30">
    <property type="match status" value="2"/>
</dbReference>